<dbReference type="Proteomes" id="UP000029734">
    <property type="component" value="Unassembled WGS sequence"/>
</dbReference>
<proteinExistence type="predicted"/>
<dbReference type="InterPro" id="IPR011990">
    <property type="entry name" value="TPR-like_helical_dom_sf"/>
</dbReference>
<dbReference type="RefSeq" id="WP_036649686.1">
    <property type="nucleotide sequence ID" value="NZ_JQCR01000002.1"/>
</dbReference>
<name>A0A098MAK3_9BACL</name>
<evidence type="ECO:0000313" key="1">
    <source>
        <dbReference type="EMBL" id="KGE19091.1"/>
    </source>
</evidence>
<dbReference type="Gene3D" id="1.25.40.10">
    <property type="entry name" value="Tetratricopeptide repeat domain"/>
    <property type="match status" value="1"/>
</dbReference>
<keyword evidence="2" id="KW-1185">Reference proteome</keyword>
<organism evidence="1 2">
    <name type="scientific">Paenibacillus wynnii</name>
    <dbReference type="NCBI Taxonomy" id="268407"/>
    <lineage>
        <taxon>Bacteria</taxon>
        <taxon>Bacillati</taxon>
        <taxon>Bacillota</taxon>
        <taxon>Bacilli</taxon>
        <taxon>Bacillales</taxon>
        <taxon>Paenibacillaceae</taxon>
        <taxon>Paenibacillus</taxon>
    </lineage>
</organism>
<dbReference type="STRING" id="268407.PWYN_06835"/>
<sequence>MTIKIKIKHLVLWVLGPAILLIVILNSVPSLAKLGQSTPTESSPENARIQLLQQLNSSTGNPHLELIRKKIIDTGSRHSSYLFDVYIGPTSSHWSVDEVNSINLLPADRITFLDEYIREGPVDDYYIRASKQLVYEYDSLSREDDAEQALITAESRISSNTSTARELALLRGERALDRGDVAAAETILEKSTSPSYVHETELDGRMNWLKARLLFTKGNFKQAHLLVKSSLKTYRNNKDSLKLVTDTERQLVDLQAEIESAMNIAHTDSANLSGTLARSDGTPIPFAGIFLRDESHVNHSVTDSEPYRILTDSEGHFQFHGVIPGYYQLELGLHFNQIDGWTWPIQFGDWIEIKQGENKLANVTLQPLLELHSPVNQQIITDKNINFSWEAVTGAAYYNLNGSVWSENSSYTNQIKGHVTDNHVTIPINELYYTSGGFSFGSQGDWQSIKPNSLLGFTNPDNRYSWSIEAFDTSGKLITRSNGYRLDENRVGNLPFFYLKERTLSNADRILLDKKPDQAIVAYQQDYAANPQDLHALHMLVHLLRAKDTFMESKPKVDSTIPLIKKLLQMYPSEGYASTLTQYFYEQADWKQYNEYYSLYLSVADQKPNSYMRAINALALWHQGEVDRARKELAISLEEDNNHRFIGGYLALELYAGEALSSVSEIAARYPDHSGEPNGNRWTSLLSQLTVQRAQHPEVFDKQLKEKLDWYMLGKSELLKQWMDQTDASALKKFMGALLEVR</sequence>
<reference evidence="1 2" key="1">
    <citation type="submission" date="2014-08" db="EMBL/GenBank/DDBJ databases">
        <authorList>
            <person name="den Bakker H.C."/>
        </authorList>
    </citation>
    <scope>NUCLEOTIDE SEQUENCE [LARGE SCALE GENOMIC DNA]</scope>
    <source>
        <strain evidence="1 2">DSM 18334</strain>
    </source>
</reference>
<dbReference type="AlphaFoldDB" id="A0A098MAK3"/>
<reference evidence="1 2" key="2">
    <citation type="submission" date="2014-10" db="EMBL/GenBank/DDBJ databases">
        <title>Comparative genomics of the Paenibacillus odorifer group.</title>
        <authorList>
            <person name="Tsai Y.-C."/>
            <person name="Martin N."/>
            <person name="Korlach J."/>
            <person name="Wiedmann M."/>
        </authorList>
    </citation>
    <scope>NUCLEOTIDE SEQUENCE [LARGE SCALE GENOMIC DNA]</scope>
    <source>
        <strain evidence="1 2">DSM 18334</strain>
    </source>
</reference>
<dbReference type="EMBL" id="JQCR01000002">
    <property type="protein sequence ID" value="KGE19091.1"/>
    <property type="molecule type" value="Genomic_DNA"/>
</dbReference>
<gene>
    <name evidence="1" type="ORF">PWYN_06835</name>
</gene>
<comment type="caution">
    <text evidence="1">The sequence shown here is derived from an EMBL/GenBank/DDBJ whole genome shotgun (WGS) entry which is preliminary data.</text>
</comment>
<dbReference type="GO" id="GO:0030246">
    <property type="term" value="F:carbohydrate binding"/>
    <property type="evidence" value="ECO:0007669"/>
    <property type="project" value="InterPro"/>
</dbReference>
<protein>
    <recommendedName>
        <fullName evidence="3">Carboxypeptidase regulatory-like domain-containing protein</fullName>
    </recommendedName>
</protein>
<evidence type="ECO:0000313" key="2">
    <source>
        <dbReference type="Proteomes" id="UP000029734"/>
    </source>
</evidence>
<evidence type="ECO:0008006" key="3">
    <source>
        <dbReference type="Google" id="ProtNLM"/>
    </source>
</evidence>
<dbReference type="OrthoDB" id="1947780at2"/>
<dbReference type="eggNOG" id="COG0457">
    <property type="taxonomic scope" value="Bacteria"/>
</dbReference>
<dbReference type="InterPro" id="IPR013784">
    <property type="entry name" value="Carb-bd-like_fold"/>
</dbReference>
<dbReference type="SUPFAM" id="SSF49452">
    <property type="entry name" value="Starch-binding domain-like"/>
    <property type="match status" value="1"/>
</dbReference>
<accession>A0A098MAK3</accession>